<dbReference type="EMBL" id="WMQV01000002">
    <property type="protein sequence ID" value="MTL93258.1"/>
    <property type="molecule type" value="Genomic_DNA"/>
</dbReference>
<organism evidence="1">
    <name type="scientific">Turicibacter sanguinis</name>
    <dbReference type="NCBI Taxonomy" id="154288"/>
    <lineage>
        <taxon>Bacteria</taxon>
        <taxon>Bacillati</taxon>
        <taxon>Bacillota</taxon>
        <taxon>Erysipelotrichia</taxon>
        <taxon>Erysipelotrichales</taxon>
        <taxon>Turicibacteraceae</taxon>
        <taxon>Turicibacter</taxon>
    </lineage>
</organism>
<dbReference type="RefSeq" id="WP_129821308.1">
    <property type="nucleotide sequence ID" value="NZ_CABJBH010000021.1"/>
</dbReference>
<proteinExistence type="predicted"/>
<sequence>MKQTTMDEIVGAWIDATGTVVASLGISPFFTDIDFDGTFLGSNFLTEEEAQNLVTDLGQWGNILQASGNGIEALGNDSLLGTIGNEIGASGNLAVLYSLQSELEKDEVYQLIIVGNLLQGYGAYLAGISELKESNNPAELLSAYGNFTQTFGNSLQAYGGYELLQGFKIRGNIYIFIGSWIQTFGAIVAAIGTTLESE</sequence>
<gene>
    <name evidence="1" type="ORF">GMA64_01830</name>
</gene>
<reference evidence="1" key="1">
    <citation type="journal article" date="2019" name="Nat. Med.">
        <title>A library of human gut bacterial isolates paired with longitudinal multiomics data enables mechanistic microbiome research.</title>
        <authorList>
            <person name="Poyet M."/>
            <person name="Groussin M."/>
            <person name="Gibbons S.M."/>
            <person name="Avila-Pacheco J."/>
            <person name="Jiang X."/>
            <person name="Kearney S.M."/>
            <person name="Perrotta A.R."/>
            <person name="Berdy B."/>
            <person name="Zhao S."/>
            <person name="Lieberman T.D."/>
            <person name="Swanson P.K."/>
            <person name="Smith M."/>
            <person name="Roesemann S."/>
            <person name="Alexander J.E."/>
            <person name="Rich S.A."/>
            <person name="Livny J."/>
            <person name="Vlamakis H."/>
            <person name="Clish C."/>
            <person name="Bullock K."/>
            <person name="Deik A."/>
            <person name="Scott J."/>
            <person name="Pierce K.A."/>
            <person name="Xavier R.J."/>
            <person name="Alm E.J."/>
        </authorList>
    </citation>
    <scope>NUCLEOTIDE SEQUENCE</scope>
    <source>
        <strain evidence="1">BIOML-A179</strain>
    </source>
</reference>
<dbReference type="InterPro" id="IPR054224">
    <property type="entry name" value="DUF6944"/>
</dbReference>
<name>A0A6I3N908_9FIRM</name>
<dbReference type="Pfam" id="PF22116">
    <property type="entry name" value="DUF6944"/>
    <property type="match status" value="1"/>
</dbReference>
<comment type="caution">
    <text evidence="1">The sequence shown here is derived from an EMBL/GenBank/DDBJ whole genome shotgun (WGS) entry which is preliminary data.</text>
</comment>
<protein>
    <submittedName>
        <fullName evidence="1">Uncharacterized protein</fullName>
    </submittedName>
</protein>
<accession>A0A6I3N908</accession>
<evidence type="ECO:0000313" key="1">
    <source>
        <dbReference type="EMBL" id="MTL93258.1"/>
    </source>
</evidence>
<dbReference type="GeneID" id="60058805"/>
<dbReference type="AlphaFoldDB" id="A0A6I3N908"/>